<evidence type="ECO:0000313" key="1">
    <source>
        <dbReference type="EMBL" id="MER6908047.1"/>
    </source>
</evidence>
<sequence>MQPLYAVSFDAQSAQEQPDHVYQRLRRHLADWLCDRGRAPAPSPADLDRDGRALLPGRIPGHGDRTVSWEVLGDERTHALRMTIRQPLSDGSPAEFVTRITVSRAEEGGGGLRVVMGREIPDGWIAPVRDPRLKRPNLLREVLRDPELEVRVLGQVATGRYERIRDEQSAAVLLDSLALSTRLPILLVQPRDQATWNTAADASGQLAGLAQVVTLNYLTVQAVRRVHGQLAVPSGGALLVWPDLGLEHPTYSREEVCEASFVEGRLMPSLGHLSVIARGTDSAWERARQASYRAAARRAAEQLSRAQAADDKAGQLSVLNDRVQDLLKQVKTWQDLAQSYVEDRDKAQSEAADAKTLRQDRDYWKGQYLVLSKGGSGQKAALDVWSAIPVLGATDALPTFEALTEASEQHIVFTPRAARAWKESRYPYRQEMTDQLTALAQAAMALYTKPGRMPRLTQWFCDNHGLKYAPNDEKLSKDKDKRYFAFDGNPRWDGLGHIKVRDNVPPNEVGRIYFALDPDGKRFIVNHVGLHL</sequence>
<name>A0ABV1VNI8_9ACTN</name>
<gene>
    <name evidence="1" type="ORF">ABT322_30800</name>
</gene>
<dbReference type="EMBL" id="JBEPCV010000039">
    <property type="protein sequence ID" value="MER6908047.1"/>
    <property type="molecule type" value="Genomic_DNA"/>
</dbReference>
<proteinExistence type="predicted"/>
<accession>A0ABV1VNI8</accession>
<protein>
    <submittedName>
        <fullName evidence="1">Uncharacterized protein</fullName>
    </submittedName>
</protein>
<dbReference type="Proteomes" id="UP001490330">
    <property type="component" value="Unassembled WGS sequence"/>
</dbReference>
<comment type="caution">
    <text evidence="1">The sequence shown here is derived from an EMBL/GenBank/DDBJ whole genome shotgun (WGS) entry which is preliminary data.</text>
</comment>
<dbReference type="RefSeq" id="WP_350715861.1">
    <property type="nucleotide sequence ID" value="NZ_JBEPCO010000003.1"/>
</dbReference>
<keyword evidence="2" id="KW-1185">Reference proteome</keyword>
<reference evidence="1 2" key="1">
    <citation type="submission" date="2024-06" db="EMBL/GenBank/DDBJ databases">
        <title>The Natural Products Discovery Center: Release of the First 8490 Sequenced Strains for Exploring Actinobacteria Biosynthetic Diversity.</title>
        <authorList>
            <person name="Kalkreuter E."/>
            <person name="Kautsar S.A."/>
            <person name="Yang D."/>
            <person name="Bader C.D."/>
            <person name="Teijaro C.N."/>
            <person name="Fluegel L."/>
            <person name="Davis C.M."/>
            <person name="Simpson J.R."/>
            <person name="Lauterbach L."/>
            <person name="Steele A.D."/>
            <person name="Gui C."/>
            <person name="Meng S."/>
            <person name="Li G."/>
            <person name="Viehrig K."/>
            <person name="Ye F."/>
            <person name="Su P."/>
            <person name="Kiefer A.F."/>
            <person name="Nichols A."/>
            <person name="Cepeda A.J."/>
            <person name="Yan W."/>
            <person name="Fan B."/>
            <person name="Jiang Y."/>
            <person name="Adhikari A."/>
            <person name="Zheng C.-J."/>
            <person name="Schuster L."/>
            <person name="Cowan T.M."/>
            <person name="Smanski M.J."/>
            <person name="Chevrette M.G."/>
            <person name="De Carvalho L.P.S."/>
            <person name="Shen B."/>
        </authorList>
    </citation>
    <scope>NUCLEOTIDE SEQUENCE [LARGE SCALE GENOMIC DNA]</scope>
    <source>
        <strain evidence="1 2">NPDC000632</strain>
    </source>
</reference>
<organism evidence="1 2">
    <name type="scientific">Streptomyces flaveolus</name>
    <dbReference type="NCBI Taxonomy" id="67297"/>
    <lineage>
        <taxon>Bacteria</taxon>
        <taxon>Bacillati</taxon>
        <taxon>Actinomycetota</taxon>
        <taxon>Actinomycetes</taxon>
        <taxon>Kitasatosporales</taxon>
        <taxon>Streptomycetaceae</taxon>
        <taxon>Streptomyces</taxon>
    </lineage>
</organism>
<evidence type="ECO:0000313" key="2">
    <source>
        <dbReference type="Proteomes" id="UP001490330"/>
    </source>
</evidence>